<reference evidence="1 2" key="1">
    <citation type="submission" date="2017-11" db="EMBL/GenBank/DDBJ databases">
        <title>Comparative genomic analysis of Holospora spp., intranuclear symbionts of paramecia.</title>
        <authorList>
            <person name="Garushyants S.K."/>
            <person name="Beliavskaya A."/>
            <person name="Malko D.B."/>
            <person name="Logacheva M.D."/>
            <person name="Rautian M.S."/>
            <person name="Gelfand M.S."/>
        </authorList>
    </citation>
    <scope>NUCLEOTIDE SEQUENCE [LARGE SCALE GENOMIC DNA]</scope>
    <source>
        <strain evidence="2">02AZ16</strain>
    </source>
</reference>
<proteinExistence type="predicted"/>
<evidence type="ECO:0000313" key="1">
    <source>
        <dbReference type="EMBL" id="PPE04035.1"/>
    </source>
</evidence>
<keyword evidence="2" id="KW-1185">Reference proteome</keyword>
<dbReference type="Proteomes" id="UP000239425">
    <property type="component" value="Unassembled WGS sequence"/>
</dbReference>
<name>A0A2S5RA82_9PROT</name>
<dbReference type="AlphaFoldDB" id="A0A2S5RA82"/>
<gene>
    <name evidence="1" type="ORF">HCUR_00570</name>
</gene>
<dbReference type="EMBL" id="PHHC01000079">
    <property type="protein sequence ID" value="PPE04035.1"/>
    <property type="molecule type" value="Genomic_DNA"/>
</dbReference>
<accession>A0A2S5RA82</accession>
<sequence>MAHILLGQVFGFCEDCSKTVAFRSPVQDGLTFSRRTQLLNSKRDLIVIKAPLEIIMNGTKLKGYNPGGIYRGSTMRMDKGNK</sequence>
<comment type="caution">
    <text evidence="1">The sequence shown here is derived from an EMBL/GenBank/DDBJ whole genome shotgun (WGS) entry which is preliminary data.</text>
</comment>
<protein>
    <submittedName>
        <fullName evidence="1">Uncharacterized protein</fullName>
    </submittedName>
</protein>
<evidence type="ECO:0000313" key="2">
    <source>
        <dbReference type="Proteomes" id="UP000239425"/>
    </source>
</evidence>
<organism evidence="1 2">
    <name type="scientific">Holospora curviuscula</name>
    <dbReference type="NCBI Taxonomy" id="1082868"/>
    <lineage>
        <taxon>Bacteria</taxon>
        <taxon>Pseudomonadati</taxon>
        <taxon>Pseudomonadota</taxon>
        <taxon>Alphaproteobacteria</taxon>
        <taxon>Holosporales</taxon>
        <taxon>Holosporaceae</taxon>
        <taxon>Holospora</taxon>
    </lineage>
</organism>